<protein>
    <submittedName>
        <fullName evidence="5">LacI family DNA-binding transcriptional regulator</fullName>
    </submittedName>
</protein>
<keyword evidence="1" id="KW-0805">Transcription regulation</keyword>
<sequence>MPPAQKKRITITDIAQMAGTSKTTVSFYLNGHTDRMSEETRRRIEGAIRKTDYQPNPLARGMNAKSTKLIGVIIGDVTNEFSNRFVKGVGSVADHEGYRLLICSSNYDSEAEHSYIDRLIALGVDGFIVQPTAQFKAIAESIEAAGKKLVFFDSKLYDFASNWVKTDNYEAAYQAIEHCVACGYQRFLLVAAAPQLLSSRIERFSGFVDALQKAELPFSELEIGPSSVDIESVREFLRAHIDGETPTLVFAPNCWALPDIYVAMREFYPLMPDKVGLVGFDNFDWAGVAFPSVSSIEQPAFEEGREACRILLDLIANDDDEKVHRVLSCKTKWRGTIMSAPEDA</sequence>
<dbReference type="SMART" id="SM00354">
    <property type="entry name" value="HTH_LACI"/>
    <property type="match status" value="1"/>
</dbReference>
<evidence type="ECO:0000256" key="2">
    <source>
        <dbReference type="ARBA" id="ARBA00023125"/>
    </source>
</evidence>
<evidence type="ECO:0000313" key="5">
    <source>
        <dbReference type="EMBL" id="MBE5024398.1"/>
    </source>
</evidence>
<dbReference type="Pfam" id="PF00532">
    <property type="entry name" value="Peripla_BP_1"/>
    <property type="match status" value="1"/>
</dbReference>
<dbReference type="SUPFAM" id="SSF47413">
    <property type="entry name" value="lambda repressor-like DNA-binding domains"/>
    <property type="match status" value="1"/>
</dbReference>
<proteinExistence type="predicted"/>
<keyword evidence="3" id="KW-0804">Transcription</keyword>
<evidence type="ECO:0000256" key="3">
    <source>
        <dbReference type="ARBA" id="ARBA00023163"/>
    </source>
</evidence>
<dbReference type="Gene3D" id="1.10.260.40">
    <property type="entry name" value="lambda repressor-like DNA-binding domains"/>
    <property type="match status" value="1"/>
</dbReference>
<dbReference type="Gene3D" id="3.40.50.2300">
    <property type="match status" value="2"/>
</dbReference>
<keyword evidence="2 5" id="KW-0238">DNA-binding</keyword>
<dbReference type="PANTHER" id="PTHR30146">
    <property type="entry name" value="LACI-RELATED TRANSCRIPTIONAL REPRESSOR"/>
    <property type="match status" value="1"/>
</dbReference>
<evidence type="ECO:0000259" key="4">
    <source>
        <dbReference type="PROSITE" id="PS50932"/>
    </source>
</evidence>
<dbReference type="CDD" id="cd06283">
    <property type="entry name" value="PBP1_RegR_EndR_KdgR-like"/>
    <property type="match status" value="1"/>
</dbReference>
<dbReference type="PANTHER" id="PTHR30146:SF154">
    <property type="entry name" value="TRANSCRIPTION REGULATOR, MEMBER OF GALR FAMILY"/>
    <property type="match status" value="1"/>
</dbReference>
<gene>
    <name evidence="5" type="ORF">INF26_05950</name>
</gene>
<keyword evidence="6" id="KW-1185">Reference proteome</keyword>
<dbReference type="InterPro" id="IPR010982">
    <property type="entry name" value="Lambda_DNA-bd_dom_sf"/>
</dbReference>
<dbReference type="SUPFAM" id="SSF53822">
    <property type="entry name" value="Periplasmic binding protein-like I"/>
    <property type="match status" value="1"/>
</dbReference>
<dbReference type="Proteomes" id="UP001194273">
    <property type="component" value="Unassembled WGS sequence"/>
</dbReference>
<name>A0ABR9QTL3_9ACTN</name>
<dbReference type="RefSeq" id="WP_193529876.1">
    <property type="nucleotide sequence ID" value="NZ_JADCJZ010000002.1"/>
</dbReference>
<dbReference type="GO" id="GO:0003677">
    <property type="term" value="F:DNA binding"/>
    <property type="evidence" value="ECO:0007669"/>
    <property type="project" value="UniProtKB-KW"/>
</dbReference>
<organism evidence="5 6">
    <name type="scientific">Thermophilibacter gallinarum</name>
    <dbReference type="NCBI Taxonomy" id="2779357"/>
    <lineage>
        <taxon>Bacteria</taxon>
        <taxon>Bacillati</taxon>
        <taxon>Actinomycetota</taxon>
        <taxon>Coriobacteriia</taxon>
        <taxon>Coriobacteriales</taxon>
        <taxon>Atopobiaceae</taxon>
        <taxon>Thermophilibacter</taxon>
    </lineage>
</organism>
<dbReference type="PROSITE" id="PS50932">
    <property type="entry name" value="HTH_LACI_2"/>
    <property type="match status" value="1"/>
</dbReference>
<comment type="caution">
    <text evidence="5">The sequence shown here is derived from an EMBL/GenBank/DDBJ whole genome shotgun (WGS) entry which is preliminary data.</text>
</comment>
<feature type="domain" description="HTH lacI-type" evidence="4">
    <location>
        <begin position="9"/>
        <end position="64"/>
    </location>
</feature>
<evidence type="ECO:0000256" key="1">
    <source>
        <dbReference type="ARBA" id="ARBA00023015"/>
    </source>
</evidence>
<evidence type="ECO:0000313" key="6">
    <source>
        <dbReference type="Proteomes" id="UP001194273"/>
    </source>
</evidence>
<dbReference type="EMBL" id="JADCJZ010000002">
    <property type="protein sequence ID" value="MBE5024398.1"/>
    <property type="molecule type" value="Genomic_DNA"/>
</dbReference>
<reference evidence="5 6" key="1">
    <citation type="submission" date="2020-10" db="EMBL/GenBank/DDBJ databases">
        <title>ChiBAC.</title>
        <authorList>
            <person name="Zenner C."/>
            <person name="Hitch T.C.A."/>
            <person name="Clavel T."/>
        </authorList>
    </citation>
    <scope>NUCLEOTIDE SEQUENCE [LARGE SCALE GENOMIC DNA]</scope>
    <source>
        <strain evidence="5 6">DSM 107455</strain>
    </source>
</reference>
<dbReference type="Pfam" id="PF00356">
    <property type="entry name" value="LacI"/>
    <property type="match status" value="1"/>
</dbReference>
<dbReference type="CDD" id="cd01392">
    <property type="entry name" value="HTH_LacI"/>
    <property type="match status" value="1"/>
</dbReference>
<dbReference type="InterPro" id="IPR028082">
    <property type="entry name" value="Peripla_BP_I"/>
</dbReference>
<accession>A0ABR9QTL3</accession>
<dbReference type="InterPro" id="IPR000843">
    <property type="entry name" value="HTH_LacI"/>
</dbReference>
<dbReference type="InterPro" id="IPR001761">
    <property type="entry name" value="Peripla_BP/Lac1_sug-bd_dom"/>
</dbReference>